<evidence type="ECO:0000313" key="1">
    <source>
        <dbReference type="EMBL" id="GBM03573.1"/>
    </source>
</evidence>
<organism evidence="1 2">
    <name type="scientific">Araneus ventricosus</name>
    <name type="common">Orbweaver spider</name>
    <name type="synonym">Epeira ventricosa</name>
    <dbReference type="NCBI Taxonomy" id="182803"/>
    <lineage>
        <taxon>Eukaryota</taxon>
        <taxon>Metazoa</taxon>
        <taxon>Ecdysozoa</taxon>
        <taxon>Arthropoda</taxon>
        <taxon>Chelicerata</taxon>
        <taxon>Arachnida</taxon>
        <taxon>Araneae</taxon>
        <taxon>Araneomorphae</taxon>
        <taxon>Entelegynae</taxon>
        <taxon>Araneoidea</taxon>
        <taxon>Araneidae</taxon>
        <taxon>Araneus</taxon>
    </lineage>
</organism>
<dbReference type="Proteomes" id="UP000499080">
    <property type="component" value="Unassembled WGS sequence"/>
</dbReference>
<keyword evidence="2" id="KW-1185">Reference proteome</keyword>
<protein>
    <submittedName>
        <fullName evidence="1">Uncharacterized protein</fullName>
    </submittedName>
</protein>
<proteinExistence type="predicted"/>
<accession>A0A4Y2CGU3</accession>
<feature type="non-terminal residue" evidence="1">
    <location>
        <position position="1"/>
    </location>
</feature>
<evidence type="ECO:0000313" key="2">
    <source>
        <dbReference type="Proteomes" id="UP000499080"/>
    </source>
</evidence>
<name>A0A4Y2CGU3_ARAVE</name>
<reference evidence="1 2" key="1">
    <citation type="journal article" date="2019" name="Sci. Rep.">
        <title>Orb-weaving spider Araneus ventricosus genome elucidates the spidroin gene catalogue.</title>
        <authorList>
            <person name="Kono N."/>
            <person name="Nakamura H."/>
            <person name="Ohtoshi R."/>
            <person name="Moran D.A.P."/>
            <person name="Shinohara A."/>
            <person name="Yoshida Y."/>
            <person name="Fujiwara M."/>
            <person name="Mori M."/>
            <person name="Tomita M."/>
            <person name="Arakawa K."/>
        </authorList>
    </citation>
    <scope>NUCLEOTIDE SEQUENCE [LARGE SCALE GENOMIC DNA]</scope>
</reference>
<dbReference type="EMBL" id="BGPR01239183">
    <property type="protein sequence ID" value="GBM03573.1"/>
    <property type="molecule type" value="Genomic_DNA"/>
</dbReference>
<dbReference type="AlphaFoldDB" id="A0A4Y2CGU3"/>
<comment type="caution">
    <text evidence="1">The sequence shown here is derived from an EMBL/GenBank/DDBJ whole genome shotgun (WGS) entry which is preliminary data.</text>
</comment>
<gene>
    <name evidence="1" type="ORF">AVEN_78791_1</name>
</gene>
<sequence length="89" mass="10123">SAVSGSLDRLDSFLNLDGVVKVRVMDSIIVEWDRLMLNTKSEKINKKIALLMRIRNDAIVVDNQVGSIDILRYMVTNFIEHGVEHPRIS</sequence>